<dbReference type="GO" id="GO:0005737">
    <property type="term" value="C:cytoplasm"/>
    <property type="evidence" value="ECO:0000318"/>
    <property type="project" value="GO_Central"/>
</dbReference>
<dbReference type="InterPro" id="IPR037213">
    <property type="entry name" value="Run_dom_sf"/>
</dbReference>
<dbReference type="FunCoup" id="A0A7M7NF11">
    <property type="interactions" value="1928"/>
</dbReference>
<dbReference type="PROSITE" id="PS50178">
    <property type="entry name" value="ZF_FYVE"/>
    <property type="match status" value="1"/>
</dbReference>
<dbReference type="InterPro" id="IPR017455">
    <property type="entry name" value="Znf_FYVE-rel"/>
</dbReference>
<dbReference type="GeneID" id="591778"/>
<dbReference type="CDD" id="cd15721">
    <property type="entry name" value="FYVE_RUFY1_like"/>
    <property type="match status" value="1"/>
</dbReference>
<organism evidence="10 11">
    <name type="scientific">Strongylocentrotus purpuratus</name>
    <name type="common">Purple sea urchin</name>
    <dbReference type="NCBI Taxonomy" id="7668"/>
    <lineage>
        <taxon>Eukaryota</taxon>
        <taxon>Metazoa</taxon>
        <taxon>Echinodermata</taxon>
        <taxon>Eleutherozoa</taxon>
        <taxon>Echinozoa</taxon>
        <taxon>Echinoidea</taxon>
        <taxon>Euechinoidea</taxon>
        <taxon>Echinacea</taxon>
        <taxon>Camarodonta</taxon>
        <taxon>Echinidea</taxon>
        <taxon>Strongylocentrotidae</taxon>
        <taxon>Strongylocentrotus</taxon>
    </lineage>
</organism>
<dbReference type="AlphaFoldDB" id="A0A7M7NF11"/>
<dbReference type="InterPro" id="IPR013083">
    <property type="entry name" value="Znf_RING/FYVE/PHD"/>
</dbReference>
<dbReference type="Pfam" id="PF02759">
    <property type="entry name" value="RUN"/>
    <property type="match status" value="1"/>
</dbReference>
<dbReference type="PANTHER" id="PTHR45956:SF6">
    <property type="entry name" value="RUN DOMAIN-CONTAINING PROTEIN"/>
    <property type="match status" value="1"/>
</dbReference>
<dbReference type="SUPFAM" id="SSF57903">
    <property type="entry name" value="FYVE/PHD zinc finger"/>
    <property type="match status" value="1"/>
</dbReference>
<dbReference type="KEGG" id="spu:591778"/>
<keyword evidence="2 5" id="KW-0863">Zinc-finger</keyword>
<dbReference type="InterPro" id="IPR004012">
    <property type="entry name" value="Run_dom"/>
</dbReference>
<dbReference type="Gene3D" id="3.30.40.10">
    <property type="entry name" value="Zinc/RING finger domain, C3HC4 (zinc finger)"/>
    <property type="match status" value="1"/>
</dbReference>
<dbReference type="InterPro" id="IPR000306">
    <property type="entry name" value="Znf_FYVE"/>
</dbReference>
<feature type="region of interest" description="Disordered" evidence="7">
    <location>
        <begin position="1"/>
        <end position="65"/>
    </location>
</feature>
<proteinExistence type="predicted"/>
<dbReference type="SMART" id="SM00064">
    <property type="entry name" value="FYVE"/>
    <property type="match status" value="1"/>
</dbReference>
<dbReference type="Pfam" id="PF01363">
    <property type="entry name" value="FYVE"/>
    <property type="match status" value="1"/>
</dbReference>
<feature type="domain" description="FYVE-type" evidence="8">
    <location>
        <begin position="607"/>
        <end position="665"/>
    </location>
</feature>
<dbReference type="SMART" id="SM00593">
    <property type="entry name" value="RUN"/>
    <property type="match status" value="1"/>
</dbReference>
<keyword evidence="1" id="KW-0479">Metal-binding</keyword>
<name>A0A7M7NF11_STRPU</name>
<feature type="coiled-coil region" evidence="6">
    <location>
        <begin position="460"/>
        <end position="494"/>
    </location>
</feature>
<reference evidence="10" key="2">
    <citation type="submission" date="2021-01" db="UniProtKB">
        <authorList>
            <consortium name="EnsemblMetazoa"/>
        </authorList>
    </citation>
    <scope>IDENTIFICATION</scope>
</reference>
<keyword evidence="3" id="KW-0862">Zinc</keyword>
<dbReference type="PANTHER" id="PTHR45956">
    <property type="entry name" value="RUN AND FYVE DOMAIN-CONTAINING PROTEIN 2-LIKE PROTEIN"/>
    <property type="match status" value="1"/>
</dbReference>
<feature type="compositionally biased region" description="Basic and acidic residues" evidence="7">
    <location>
        <begin position="29"/>
        <end position="65"/>
    </location>
</feature>
<dbReference type="GO" id="GO:0008270">
    <property type="term" value="F:zinc ion binding"/>
    <property type="evidence" value="ECO:0007669"/>
    <property type="project" value="UniProtKB-KW"/>
</dbReference>
<dbReference type="SUPFAM" id="SSF140741">
    <property type="entry name" value="RUN domain-like"/>
    <property type="match status" value="1"/>
</dbReference>
<reference evidence="11" key="1">
    <citation type="submission" date="2015-02" db="EMBL/GenBank/DDBJ databases">
        <title>Genome sequencing for Strongylocentrotus purpuratus.</title>
        <authorList>
            <person name="Murali S."/>
            <person name="Liu Y."/>
            <person name="Vee V."/>
            <person name="English A."/>
            <person name="Wang M."/>
            <person name="Skinner E."/>
            <person name="Han Y."/>
            <person name="Muzny D.M."/>
            <person name="Worley K.C."/>
            <person name="Gibbs R.A."/>
        </authorList>
    </citation>
    <scope>NUCLEOTIDE SEQUENCE</scope>
</reference>
<evidence type="ECO:0000259" key="8">
    <source>
        <dbReference type="PROSITE" id="PS50178"/>
    </source>
</evidence>
<dbReference type="OMA" id="IRHDECI"/>
<evidence type="ECO:0000313" key="11">
    <source>
        <dbReference type="Proteomes" id="UP000007110"/>
    </source>
</evidence>
<dbReference type="InterPro" id="IPR047335">
    <property type="entry name" value="RUFY1-3"/>
</dbReference>
<feature type="coiled-coil region" evidence="6">
    <location>
        <begin position="305"/>
        <end position="431"/>
    </location>
</feature>
<dbReference type="EnsemblMetazoa" id="XM_030979826">
    <property type="protein sequence ID" value="XP_030835686"/>
    <property type="gene ID" value="LOC591778"/>
</dbReference>
<evidence type="ECO:0000256" key="5">
    <source>
        <dbReference type="PROSITE-ProRule" id="PRU00091"/>
    </source>
</evidence>
<evidence type="ECO:0000256" key="4">
    <source>
        <dbReference type="ARBA" id="ARBA00023054"/>
    </source>
</evidence>
<evidence type="ECO:0000256" key="7">
    <source>
        <dbReference type="SAM" id="MobiDB-lite"/>
    </source>
</evidence>
<evidence type="ECO:0000256" key="2">
    <source>
        <dbReference type="ARBA" id="ARBA00022771"/>
    </source>
</evidence>
<keyword evidence="4 6" id="KW-0175">Coiled coil</keyword>
<sequence>MATSTDQDPTSTGRKGEGVILQSGIPRQSNDDIVFKGKETKKGNPEAPKKEVKDRKEVPGNRKRRDDSVIKNPVLVERANLLNVAKLCIKTLIESAMEEARILDDEYVPLQQFFVVLEHVMNHGVKGKKTFLEKKRSFWGAVESLEKSLPDFAEIIDSVRNLPGIKTSIGRGRAWLRLAMMQKKLADYFKAIIESKHLLSEWYEPTALVMEEESMVIAGLLVGLNAIDCNFCLKGDDLDSAPSVIDFSMYFKDGNYLDKPMEASSSGTPTVSPEVNLAALLDQKNYLEEHNRHLTSQITGLHTRIKALEEANASMKGEHAMANNNILSIQAENDLLRAENNTLKQHTDRKLEMVKADIETERETYNTSRQGLNEMYSEAKQRLQQETQMRLDVEQELQLQISLKMEMEMAMRLLEKDIHEKQDTIISLRKQLEDIKSMNIDLYKKIQGTEETMKHKSVLVGKLEEKTNQMVDTIKQLEERLRSVEREKQACAETARKLGMQIAERDIKCSNMAADLKVEGEWRATLQKEIAQEKELISQLQAEVADVRSLREQLATLLGKHEELGKTCHEQELALTEMGSKLSDSQLKMDSMKELVQSAEGRVWADDRDAKNCLTCDKPFSVARRKHHCRNCGGIYCGPCSDNLMPLPSSAKPVRVCDHCNTELLQRYSATSR</sequence>
<dbReference type="InterPro" id="IPR011011">
    <property type="entry name" value="Znf_FYVE_PHD"/>
</dbReference>
<feature type="domain" description="RUN" evidence="9">
    <location>
        <begin position="104"/>
        <end position="236"/>
    </location>
</feature>
<protein>
    <recommendedName>
        <fullName evidence="12">RUN and FYVE domain-containing protein 2</fullName>
    </recommendedName>
</protein>
<feature type="compositionally biased region" description="Polar residues" evidence="7">
    <location>
        <begin position="1"/>
        <end position="13"/>
    </location>
</feature>
<evidence type="ECO:0000259" key="9">
    <source>
        <dbReference type="PROSITE" id="PS50826"/>
    </source>
</evidence>
<dbReference type="PROSITE" id="PS50826">
    <property type="entry name" value="RUN"/>
    <property type="match status" value="1"/>
</dbReference>
<evidence type="ECO:0008006" key="12">
    <source>
        <dbReference type="Google" id="ProtNLM"/>
    </source>
</evidence>
<dbReference type="Proteomes" id="UP000007110">
    <property type="component" value="Unassembled WGS sequence"/>
</dbReference>
<dbReference type="Gene3D" id="1.20.58.900">
    <property type="match status" value="1"/>
</dbReference>
<dbReference type="OrthoDB" id="79871at2759"/>
<dbReference type="InParanoid" id="A0A7M7NF11"/>
<feature type="coiled-coil region" evidence="6">
    <location>
        <begin position="523"/>
        <end position="550"/>
    </location>
</feature>
<dbReference type="RefSeq" id="XP_030835686.1">
    <property type="nucleotide sequence ID" value="XM_030979826.1"/>
</dbReference>
<dbReference type="CDD" id="cd17681">
    <property type="entry name" value="RUN_RUFY1_like"/>
    <property type="match status" value="1"/>
</dbReference>
<evidence type="ECO:0000256" key="3">
    <source>
        <dbReference type="ARBA" id="ARBA00022833"/>
    </source>
</evidence>
<evidence type="ECO:0000256" key="1">
    <source>
        <dbReference type="ARBA" id="ARBA00022723"/>
    </source>
</evidence>
<keyword evidence="11" id="KW-1185">Reference proteome</keyword>
<accession>A0A7M7NF11</accession>
<dbReference type="FunFam" id="1.20.58.900:FF:000011">
    <property type="entry name" value="Uncharacterized protein, isoform B"/>
    <property type="match status" value="1"/>
</dbReference>
<evidence type="ECO:0000313" key="10">
    <source>
        <dbReference type="EnsemblMetazoa" id="XP_030835686"/>
    </source>
</evidence>
<evidence type="ECO:0000256" key="6">
    <source>
        <dbReference type="SAM" id="Coils"/>
    </source>
</evidence>